<dbReference type="EMBL" id="AP021858">
    <property type="protein sequence ID" value="BBO22429.1"/>
    <property type="molecule type" value="Genomic_DNA"/>
</dbReference>
<dbReference type="KEGG" id="npy:NPRO_00240"/>
<feature type="transmembrane region" description="Helical" evidence="1">
    <location>
        <begin position="83"/>
        <end position="107"/>
    </location>
</feature>
<evidence type="ECO:0000313" key="3">
    <source>
        <dbReference type="Proteomes" id="UP000662873"/>
    </source>
</evidence>
<protein>
    <submittedName>
        <fullName evidence="2">Uncharacterized protein</fullName>
    </submittedName>
</protein>
<accession>A0A809R4H4</accession>
<reference evidence="2" key="1">
    <citation type="journal article" name="DNA Res.">
        <title>The physiological potential of anammox bacteria as revealed by their core genome structure.</title>
        <authorList>
            <person name="Okubo T."/>
            <person name="Toyoda A."/>
            <person name="Fukuhara K."/>
            <person name="Uchiyama I."/>
            <person name="Harigaya Y."/>
            <person name="Kuroiwa M."/>
            <person name="Suzuki T."/>
            <person name="Murakami Y."/>
            <person name="Suwa Y."/>
            <person name="Takami H."/>
        </authorList>
    </citation>
    <scope>NUCLEOTIDE SEQUENCE</scope>
    <source>
        <strain evidence="2">317325-2</strain>
    </source>
</reference>
<name>A0A809R4H4_9BACT</name>
<proteinExistence type="predicted"/>
<sequence>MVTCSEHEYYVSESSEIALSAAGIEVASLRHVGSPYVGYIGHEADTFQEQDGAGRAVYLNSYTIWIASRTSAEMDILALGSKVAFFGPSIALYLLFVGLVLATWPVVRHATSKLVGLLFKPMQRFDLRAPR</sequence>
<keyword evidence="1" id="KW-0812">Transmembrane</keyword>
<keyword evidence="1" id="KW-1133">Transmembrane helix</keyword>
<organism evidence="2 3">
    <name type="scientific">Candidatus Nitrosymbiomonas proteolyticus</name>
    <dbReference type="NCBI Taxonomy" id="2608984"/>
    <lineage>
        <taxon>Bacteria</taxon>
        <taxon>Bacillati</taxon>
        <taxon>Armatimonadota</taxon>
        <taxon>Armatimonadota incertae sedis</taxon>
        <taxon>Candidatus Nitrosymbiomonas</taxon>
    </lineage>
</organism>
<evidence type="ECO:0000256" key="1">
    <source>
        <dbReference type="SAM" id="Phobius"/>
    </source>
</evidence>
<evidence type="ECO:0000313" key="2">
    <source>
        <dbReference type="EMBL" id="BBO22429.1"/>
    </source>
</evidence>
<dbReference type="Proteomes" id="UP000662873">
    <property type="component" value="Chromosome"/>
</dbReference>
<keyword evidence="1" id="KW-0472">Membrane</keyword>
<gene>
    <name evidence="2" type="ORF">NPRO_00240</name>
</gene>
<dbReference type="AlphaFoldDB" id="A0A809R4H4"/>